<sequence length="674" mass="74393">MSSSSGSSNKSSASSIDITKIDKKRLLRADERRRRADDEYGKIEDYLSSSDSAPGSSDGENSSDGESSSESDGDEDENGDLISPEIDAQIMKALVALQSKDKSVYDPKVNFFSEDAIKKSQGAWKAKHSTAQKRELKGMTLADYQHKVNVEHGGLVDEDEELRKAVPVMTHVQEQEALRNAFKTAAVSVPGDGSDDDGDDSDGGGLLVKKEKSEQEAAKEDAEYRKFLLESMGGDMADRGAFANWASAEPDGDGAAGSSAANADQAFLMNYILNRGWVNRDVGPSVDELEAKAAVDMEEDAEELTRAEDFETTHNLRVGEDGNVQIKRYPRDVEGSMRRKDDRRKLARERAKERKEEMKRQKTEELKRLKNQKKREILEKLKEIQNITGNTTVGFDALDLDGDFDPKKFASQMEQLLEGGTSYDPKVKPEWDDDIDISDIVADADDSVGKKGKKSKKDKGVGDDDFIMDADYLEGGSRSTVNTEALDATTAELQDKVSGYMDKHYQLGYEDVIANDLPTRFKYVKVAAVDYGLTPAEILLADDKMLNEHASVKRLAAYRPDWKVEEDKTKYTSRKRAIYIKKKATVMRKQWEEELKAQADASRDKKRSAKAGADKPSKKSKSKSSSTASEETQKAAEAESAIGDDGADGLAAKKANRRQRKKARLTAEAAAAAE</sequence>
<dbReference type="PANTHER" id="PTHR14490">
    <property type="entry name" value="ZINC FINGER, ZZ TYPE"/>
    <property type="match status" value="1"/>
</dbReference>
<feature type="compositionally biased region" description="Low complexity" evidence="2">
    <location>
        <begin position="638"/>
        <end position="653"/>
    </location>
</feature>
<feature type="compositionally biased region" description="Basic and acidic residues" evidence="2">
    <location>
        <begin position="27"/>
        <end position="45"/>
    </location>
</feature>
<feature type="domain" description="Kri1-like C-terminal" evidence="3">
    <location>
        <begin position="496"/>
        <end position="583"/>
    </location>
</feature>
<evidence type="ECO:0000256" key="1">
    <source>
        <dbReference type="ARBA" id="ARBA00007473"/>
    </source>
</evidence>
<dbReference type="AlphaFoldDB" id="A0A9W8CX57"/>
<feature type="compositionally biased region" description="Basic residues" evidence="2">
    <location>
        <begin position="654"/>
        <end position="664"/>
    </location>
</feature>
<evidence type="ECO:0000313" key="5">
    <source>
        <dbReference type="Proteomes" id="UP001143981"/>
    </source>
</evidence>
<dbReference type="GO" id="GO:0005730">
    <property type="term" value="C:nucleolus"/>
    <property type="evidence" value="ECO:0007669"/>
    <property type="project" value="TreeGrafter"/>
</dbReference>
<comment type="caution">
    <text evidence="4">The sequence shown here is derived from an EMBL/GenBank/DDBJ whole genome shotgun (WGS) entry which is preliminary data.</text>
</comment>
<organism evidence="4 5">
    <name type="scientific">Coemansia biformis</name>
    <dbReference type="NCBI Taxonomy" id="1286918"/>
    <lineage>
        <taxon>Eukaryota</taxon>
        <taxon>Fungi</taxon>
        <taxon>Fungi incertae sedis</taxon>
        <taxon>Zoopagomycota</taxon>
        <taxon>Kickxellomycotina</taxon>
        <taxon>Kickxellomycetes</taxon>
        <taxon>Kickxellales</taxon>
        <taxon>Kickxellaceae</taxon>
        <taxon>Coemansia</taxon>
    </lineage>
</organism>
<dbReference type="OrthoDB" id="10252032at2759"/>
<dbReference type="InterPro" id="IPR018034">
    <property type="entry name" value="Kri1"/>
</dbReference>
<feature type="region of interest" description="Disordered" evidence="2">
    <location>
        <begin position="186"/>
        <end position="220"/>
    </location>
</feature>
<keyword evidence="5" id="KW-1185">Reference proteome</keyword>
<name>A0A9W8CX57_9FUNG</name>
<dbReference type="InterPro" id="IPR024626">
    <property type="entry name" value="Kri1-like_C"/>
</dbReference>
<evidence type="ECO:0000259" key="3">
    <source>
        <dbReference type="Pfam" id="PF12936"/>
    </source>
</evidence>
<evidence type="ECO:0000256" key="2">
    <source>
        <dbReference type="SAM" id="MobiDB-lite"/>
    </source>
</evidence>
<feature type="region of interest" description="Disordered" evidence="2">
    <location>
        <begin position="24"/>
        <end position="84"/>
    </location>
</feature>
<feature type="compositionally biased region" description="Acidic residues" evidence="2">
    <location>
        <begin position="193"/>
        <end position="202"/>
    </location>
</feature>
<feature type="region of interest" description="Disordered" evidence="2">
    <location>
        <begin position="597"/>
        <end position="674"/>
    </location>
</feature>
<comment type="similarity">
    <text evidence="1">Belongs to the KRI1 family.</text>
</comment>
<reference evidence="4" key="1">
    <citation type="submission" date="2022-07" db="EMBL/GenBank/DDBJ databases">
        <title>Phylogenomic reconstructions and comparative analyses of Kickxellomycotina fungi.</title>
        <authorList>
            <person name="Reynolds N.K."/>
            <person name="Stajich J.E."/>
            <person name="Barry K."/>
            <person name="Grigoriev I.V."/>
            <person name="Crous P."/>
            <person name="Smith M.E."/>
        </authorList>
    </citation>
    <scope>NUCLEOTIDE SEQUENCE</scope>
    <source>
        <strain evidence="4">BCRC 34381</strain>
    </source>
</reference>
<feature type="compositionally biased region" description="Basic and acidic residues" evidence="2">
    <location>
        <begin position="208"/>
        <end position="220"/>
    </location>
</feature>
<evidence type="ECO:0000313" key="4">
    <source>
        <dbReference type="EMBL" id="KAJ1733373.1"/>
    </source>
</evidence>
<dbReference type="Pfam" id="PF05178">
    <property type="entry name" value="Kri1"/>
    <property type="match status" value="1"/>
</dbReference>
<feature type="compositionally biased region" description="Acidic residues" evidence="2">
    <location>
        <begin position="61"/>
        <end position="79"/>
    </location>
</feature>
<feature type="compositionally biased region" description="Low complexity" evidence="2">
    <location>
        <begin position="48"/>
        <end position="60"/>
    </location>
</feature>
<dbReference type="Pfam" id="PF12936">
    <property type="entry name" value="Kri1_C"/>
    <property type="match status" value="1"/>
</dbReference>
<dbReference type="EMBL" id="JANBOI010000145">
    <property type="protein sequence ID" value="KAJ1733373.1"/>
    <property type="molecule type" value="Genomic_DNA"/>
</dbReference>
<feature type="region of interest" description="Disordered" evidence="2">
    <location>
        <begin position="331"/>
        <end position="368"/>
    </location>
</feature>
<dbReference type="PANTHER" id="PTHR14490:SF5">
    <property type="entry name" value="PROTEIN KRI1 HOMOLOG"/>
    <property type="match status" value="1"/>
</dbReference>
<protein>
    <submittedName>
        <fullName evidence="4">Ribosome biogenesis protein Kri1</fullName>
    </submittedName>
</protein>
<dbReference type="GO" id="GO:0030686">
    <property type="term" value="C:90S preribosome"/>
    <property type="evidence" value="ECO:0007669"/>
    <property type="project" value="TreeGrafter"/>
</dbReference>
<accession>A0A9W8CX57</accession>
<gene>
    <name evidence="4" type="primary">kri1</name>
    <name evidence="4" type="ORF">LPJ61_001596</name>
</gene>
<dbReference type="Proteomes" id="UP001143981">
    <property type="component" value="Unassembled WGS sequence"/>
</dbReference>
<proteinExistence type="inferred from homology"/>
<dbReference type="GO" id="GO:0000447">
    <property type="term" value="P:endonucleolytic cleavage in ITS1 to separate SSU-rRNA from 5.8S rRNA and LSU-rRNA from tricistronic rRNA transcript (SSU-rRNA, 5.8S rRNA, LSU-rRNA)"/>
    <property type="evidence" value="ECO:0007669"/>
    <property type="project" value="TreeGrafter"/>
</dbReference>